<dbReference type="AlphaFoldDB" id="A0AAP2YVW4"/>
<accession>A0AAP2YVW4</accession>
<feature type="transmembrane region" description="Helical" evidence="1">
    <location>
        <begin position="12"/>
        <end position="40"/>
    </location>
</feature>
<organism evidence="2 5">
    <name type="scientific">Natronoglomus mannanivorans</name>
    <dbReference type="NCBI Taxonomy" id="2979990"/>
    <lineage>
        <taxon>Archaea</taxon>
        <taxon>Methanobacteriati</taxon>
        <taxon>Methanobacteriota</taxon>
        <taxon>Stenosarchaea group</taxon>
        <taxon>Halobacteria</taxon>
        <taxon>Halobacteriales</taxon>
        <taxon>Natrialbaceae</taxon>
        <taxon>Natronoglomus</taxon>
    </lineage>
</organism>
<keyword evidence="1" id="KW-1133">Transmembrane helix</keyword>
<evidence type="ECO:0000313" key="4">
    <source>
        <dbReference type="Proteomes" id="UP001320972"/>
    </source>
</evidence>
<proteinExistence type="predicted"/>
<feature type="transmembrane region" description="Helical" evidence="1">
    <location>
        <begin position="139"/>
        <end position="162"/>
    </location>
</feature>
<evidence type="ECO:0000313" key="2">
    <source>
        <dbReference type="EMBL" id="MCU4740471.1"/>
    </source>
</evidence>
<feature type="transmembrane region" description="Helical" evidence="1">
    <location>
        <begin position="60"/>
        <end position="80"/>
    </location>
</feature>
<dbReference type="GO" id="GO:0016787">
    <property type="term" value="F:hydrolase activity"/>
    <property type="evidence" value="ECO:0007669"/>
    <property type="project" value="UniProtKB-KW"/>
</dbReference>
<sequence>MYRPGHYGAALLTYAPFGLVVSLTGYETAAIVGCVLVVGLSTVPDYDYHIPLVEHRGPTHTLLFAVLVGIALAGVTSALVGENLAYAGLGVVAFAFAVGTLSIVSHLLADLLTPAGIQPFWPLSNRRYTLDVTPASSTFANYALLALGVAAIFVTAVGVSVLS</sequence>
<dbReference type="RefSeq" id="WP_338002300.1">
    <property type="nucleotide sequence ID" value="NZ_JAOPKA010000001.1"/>
</dbReference>
<dbReference type="EMBL" id="JAOPKA010000001">
    <property type="protein sequence ID" value="MCU4740471.1"/>
    <property type="molecule type" value="Genomic_DNA"/>
</dbReference>
<dbReference type="InterPro" id="IPR007404">
    <property type="entry name" value="YdjM-like"/>
</dbReference>
<feature type="transmembrane region" description="Helical" evidence="1">
    <location>
        <begin position="87"/>
        <end position="109"/>
    </location>
</feature>
<dbReference type="Proteomes" id="UP001320972">
    <property type="component" value="Unassembled WGS sequence"/>
</dbReference>
<keyword evidence="2" id="KW-0378">Hydrolase</keyword>
<reference evidence="2 4" key="1">
    <citation type="submission" date="2022-09" db="EMBL/GenBank/DDBJ databases">
        <title>Enrichment on poylsaccharides allowed isolation of novel metabolic and taxonomic groups of Haloarchaea.</title>
        <authorList>
            <person name="Sorokin D.Y."/>
            <person name="Elcheninov A.G."/>
            <person name="Khizhniak T.V."/>
            <person name="Kolganova T.V."/>
            <person name="Kublanov I.V."/>
        </authorList>
    </citation>
    <scope>NUCLEOTIDE SEQUENCE</scope>
    <source>
        <strain evidence="3 4">AArc-m2/3/4</strain>
        <strain evidence="2">AArc-xg1-1</strain>
    </source>
</reference>
<dbReference type="Proteomes" id="UP001321018">
    <property type="component" value="Unassembled WGS sequence"/>
</dbReference>
<keyword evidence="4" id="KW-1185">Reference proteome</keyword>
<dbReference type="Pfam" id="PF04307">
    <property type="entry name" value="YdjM"/>
    <property type="match status" value="1"/>
</dbReference>
<dbReference type="EMBL" id="JAOPKB010000001">
    <property type="protein sequence ID" value="MCU4971394.1"/>
    <property type="molecule type" value="Genomic_DNA"/>
</dbReference>
<evidence type="ECO:0000313" key="5">
    <source>
        <dbReference type="Proteomes" id="UP001321018"/>
    </source>
</evidence>
<evidence type="ECO:0000256" key="1">
    <source>
        <dbReference type="SAM" id="Phobius"/>
    </source>
</evidence>
<gene>
    <name evidence="3" type="ORF">OB955_01390</name>
    <name evidence="2" type="ORF">OB960_03550</name>
</gene>
<protein>
    <submittedName>
        <fullName evidence="2">Metal-dependent hydrolase</fullName>
    </submittedName>
</protein>
<comment type="caution">
    <text evidence="2">The sequence shown here is derived from an EMBL/GenBank/DDBJ whole genome shotgun (WGS) entry which is preliminary data.</text>
</comment>
<keyword evidence="1" id="KW-0812">Transmembrane</keyword>
<evidence type="ECO:0000313" key="3">
    <source>
        <dbReference type="EMBL" id="MCU4971394.1"/>
    </source>
</evidence>
<name>A0AAP2YVW4_9EURY</name>
<keyword evidence="1" id="KW-0472">Membrane</keyword>